<gene>
    <name evidence="4" type="ORF">HF526_12880</name>
</gene>
<evidence type="ECO:0000313" key="5">
    <source>
        <dbReference type="Proteomes" id="UP000820669"/>
    </source>
</evidence>
<dbReference type="EMBL" id="JAAXLA010000020">
    <property type="protein sequence ID" value="NMH98199.1"/>
    <property type="molecule type" value="Genomic_DNA"/>
</dbReference>
<proteinExistence type="predicted"/>
<keyword evidence="1 2" id="KW-0238">DNA-binding</keyword>
<dbReference type="Proteomes" id="UP000820669">
    <property type="component" value="Unassembled WGS sequence"/>
</dbReference>
<sequence length="191" mass="20425">MRSPSGRGAHRPSRRESVLAAGLAEFTQRGYSATAMGSIAERAGMSTSSIYYHFPSKDTILLELLNRAATSLRETVAAVDPGVNRTDTARRTAAAYVGWLMPDPRRALLLLGNGVGGTATVEADRRAHDVALTRAVADLLRRATPTDVDLLVAATALVVLFGELARTQVDDPVPEPRLRAVAERLAARLVP</sequence>
<keyword evidence="5" id="KW-1185">Reference proteome</keyword>
<dbReference type="PRINTS" id="PR00455">
    <property type="entry name" value="HTHTETR"/>
</dbReference>
<dbReference type="InterPro" id="IPR050109">
    <property type="entry name" value="HTH-type_TetR-like_transc_reg"/>
</dbReference>
<dbReference type="SUPFAM" id="SSF46689">
    <property type="entry name" value="Homeodomain-like"/>
    <property type="match status" value="1"/>
</dbReference>
<evidence type="ECO:0000256" key="2">
    <source>
        <dbReference type="PROSITE-ProRule" id="PRU00335"/>
    </source>
</evidence>
<dbReference type="Pfam" id="PF00440">
    <property type="entry name" value="TetR_N"/>
    <property type="match status" value="1"/>
</dbReference>
<evidence type="ECO:0000259" key="3">
    <source>
        <dbReference type="PROSITE" id="PS50977"/>
    </source>
</evidence>
<dbReference type="PANTHER" id="PTHR30055">
    <property type="entry name" value="HTH-TYPE TRANSCRIPTIONAL REGULATOR RUTR"/>
    <property type="match status" value="1"/>
</dbReference>
<dbReference type="InterPro" id="IPR001647">
    <property type="entry name" value="HTH_TetR"/>
</dbReference>
<dbReference type="Gene3D" id="1.10.357.10">
    <property type="entry name" value="Tetracycline Repressor, domain 2"/>
    <property type="match status" value="1"/>
</dbReference>
<feature type="domain" description="HTH tetR-type" evidence="3">
    <location>
        <begin position="12"/>
        <end position="72"/>
    </location>
</feature>
<name>A0ABX1S9F5_9PSEU</name>
<evidence type="ECO:0000256" key="1">
    <source>
        <dbReference type="ARBA" id="ARBA00023125"/>
    </source>
</evidence>
<organism evidence="4 5">
    <name type="scientific">Pseudonocardia acidicola</name>
    <dbReference type="NCBI Taxonomy" id="2724939"/>
    <lineage>
        <taxon>Bacteria</taxon>
        <taxon>Bacillati</taxon>
        <taxon>Actinomycetota</taxon>
        <taxon>Actinomycetes</taxon>
        <taxon>Pseudonocardiales</taxon>
        <taxon>Pseudonocardiaceae</taxon>
        <taxon>Pseudonocardia</taxon>
    </lineage>
</organism>
<reference evidence="4 5" key="1">
    <citation type="submission" date="2020-04" db="EMBL/GenBank/DDBJ databases">
        <authorList>
            <person name="Klaysubun C."/>
            <person name="Duangmal K."/>
            <person name="Lipun K."/>
        </authorList>
    </citation>
    <scope>NUCLEOTIDE SEQUENCE [LARGE SCALE GENOMIC DNA]</scope>
    <source>
        <strain evidence="4 5">K10HN5</strain>
    </source>
</reference>
<comment type="caution">
    <text evidence="4">The sequence shown here is derived from an EMBL/GenBank/DDBJ whole genome shotgun (WGS) entry which is preliminary data.</text>
</comment>
<dbReference type="PROSITE" id="PS50977">
    <property type="entry name" value="HTH_TETR_2"/>
    <property type="match status" value="1"/>
</dbReference>
<accession>A0ABX1S9F5</accession>
<dbReference type="PANTHER" id="PTHR30055:SF226">
    <property type="entry name" value="HTH-TYPE TRANSCRIPTIONAL REGULATOR PKSA"/>
    <property type="match status" value="1"/>
</dbReference>
<evidence type="ECO:0000313" key="4">
    <source>
        <dbReference type="EMBL" id="NMH98199.1"/>
    </source>
</evidence>
<dbReference type="RefSeq" id="WP_169381648.1">
    <property type="nucleotide sequence ID" value="NZ_JAAXLA010000020.1"/>
</dbReference>
<dbReference type="InterPro" id="IPR009057">
    <property type="entry name" value="Homeodomain-like_sf"/>
</dbReference>
<feature type="DNA-binding region" description="H-T-H motif" evidence="2">
    <location>
        <begin position="35"/>
        <end position="54"/>
    </location>
</feature>
<protein>
    <submittedName>
        <fullName evidence="4">TetR/AcrR family transcriptional regulator</fullName>
    </submittedName>
</protein>